<dbReference type="Gene3D" id="2.70.130.10">
    <property type="entry name" value="Mannose-6-phosphate receptor binding domain"/>
    <property type="match status" value="1"/>
</dbReference>
<dbReference type="InterPro" id="IPR009011">
    <property type="entry name" value="Man6P_isomerase_rcpt-bd_dom_sf"/>
</dbReference>
<name>A0A8S4PFW7_OWEFU</name>
<dbReference type="PROSITE" id="PS51914">
    <property type="entry name" value="MRH"/>
    <property type="match status" value="1"/>
</dbReference>
<comment type="similarity">
    <text evidence="5">Belongs to the ATG27 family.</text>
</comment>
<dbReference type="GO" id="GO:0010008">
    <property type="term" value="C:endosome membrane"/>
    <property type="evidence" value="ECO:0007669"/>
    <property type="project" value="UniProtKB-SubCell"/>
</dbReference>
<feature type="chain" id="PRO_5035778054" description="Autophagy-related protein 27" evidence="19">
    <location>
        <begin position="35"/>
        <end position="222"/>
    </location>
</feature>
<keyword evidence="9 19" id="KW-0732">Signal</keyword>
<keyword evidence="12" id="KW-0072">Autophagy</keyword>
<evidence type="ECO:0000256" key="2">
    <source>
        <dbReference type="ARBA" id="ARBA00004358"/>
    </source>
</evidence>
<evidence type="ECO:0000256" key="16">
    <source>
        <dbReference type="ARBA" id="ARBA00023157"/>
    </source>
</evidence>
<keyword evidence="15 18" id="KW-0472">Membrane</keyword>
<evidence type="ECO:0000256" key="1">
    <source>
        <dbReference type="ARBA" id="ARBA00004304"/>
    </source>
</evidence>
<dbReference type="GO" id="GO:0005802">
    <property type="term" value="C:trans-Golgi network"/>
    <property type="evidence" value="ECO:0007669"/>
    <property type="project" value="TreeGrafter"/>
</dbReference>
<evidence type="ECO:0000256" key="13">
    <source>
        <dbReference type="ARBA" id="ARBA00023034"/>
    </source>
</evidence>
<evidence type="ECO:0000256" key="3">
    <source>
        <dbReference type="ARBA" id="ARBA00004394"/>
    </source>
</evidence>
<evidence type="ECO:0000256" key="9">
    <source>
        <dbReference type="ARBA" id="ARBA00022729"/>
    </source>
</evidence>
<dbReference type="AlphaFoldDB" id="A0A8S4PFW7"/>
<organism evidence="21 22">
    <name type="scientific">Owenia fusiformis</name>
    <name type="common">Polychaete worm</name>
    <dbReference type="NCBI Taxonomy" id="6347"/>
    <lineage>
        <taxon>Eukaryota</taxon>
        <taxon>Metazoa</taxon>
        <taxon>Spiralia</taxon>
        <taxon>Lophotrochozoa</taxon>
        <taxon>Annelida</taxon>
        <taxon>Polychaeta</taxon>
        <taxon>Sedentaria</taxon>
        <taxon>Canalipalpata</taxon>
        <taxon>Sabellida</taxon>
        <taxon>Oweniida</taxon>
        <taxon>Oweniidae</taxon>
        <taxon>Owenia</taxon>
    </lineage>
</organism>
<evidence type="ECO:0000256" key="18">
    <source>
        <dbReference type="SAM" id="Phobius"/>
    </source>
</evidence>
<evidence type="ECO:0000256" key="17">
    <source>
        <dbReference type="ARBA" id="ARBA00023329"/>
    </source>
</evidence>
<evidence type="ECO:0000256" key="6">
    <source>
        <dbReference type="ARBA" id="ARBA00013776"/>
    </source>
</evidence>
<evidence type="ECO:0000256" key="7">
    <source>
        <dbReference type="ARBA" id="ARBA00022448"/>
    </source>
</evidence>
<evidence type="ECO:0000256" key="8">
    <source>
        <dbReference type="ARBA" id="ARBA00022692"/>
    </source>
</evidence>
<keyword evidence="17" id="KW-0968">Cytoplasmic vesicle</keyword>
<evidence type="ECO:0000313" key="22">
    <source>
        <dbReference type="Proteomes" id="UP000749559"/>
    </source>
</evidence>
<feature type="non-terminal residue" evidence="21">
    <location>
        <position position="1"/>
    </location>
</feature>
<accession>A0A8S4PFW7</accession>
<dbReference type="SUPFAM" id="SSF50911">
    <property type="entry name" value="Mannose 6-phosphate receptor domain"/>
    <property type="match status" value="1"/>
</dbReference>
<dbReference type="InterPro" id="IPR018939">
    <property type="entry name" value="Autophagy-rel_prot_27"/>
</dbReference>
<dbReference type="EMBL" id="CAIIXF020000007">
    <property type="protein sequence ID" value="CAH1790283.1"/>
    <property type="molecule type" value="Genomic_DNA"/>
</dbReference>
<evidence type="ECO:0000256" key="14">
    <source>
        <dbReference type="ARBA" id="ARBA00023128"/>
    </source>
</evidence>
<evidence type="ECO:0000256" key="19">
    <source>
        <dbReference type="SAM" id="SignalP"/>
    </source>
</evidence>
<evidence type="ECO:0000256" key="11">
    <source>
        <dbReference type="ARBA" id="ARBA00022989"/>
    </source>
</evidence>
<keyword evidence="14" id="KW-0496">Mitochondrion</keyword>
<dbReference type="PANTHER" id="PTHR15071:SF0">
    <property type="entry name" value="MANNOSE 6-PHOSPHATE RECEPTOR-LIKE PROTEIN 1"/>
    <property type="match status" value="1"/>
</dbReference>
<keyword evidence="10" id="KW-0653">Protein transport</keyword>
<protein>
    <recommendedName>
        <fullName evidence="6">Autophagy-related protein 27</fullName>
    </recommendedName>
</protein>
<dbReference type="InterPro" id="IPR044865">
    <property type="entry name" value="MRH_dom"/>
</dbReference>
<evidence type="ECO:0000256" key="5">
    <source>
        <dbReference type="ARBA" id="ARBA00005363"/>
    </source>
</evidence>
<evidence type="ECO:0000256" key="10">
    <source>
        <dbReference type="ARBA" id="ARBA00022927"/>
    </source>
</evidence>
<comment type="caution">
    <text evidence="21">The sequence shown here is derived from an EMBL/GenBank/DDBJ whole genome shotgun (WGS) entry which is preliminary data.</text>
</comment>
<dbReference type="OrthoDB" id="29460at2759"/>
<feature type="signal peptide" evidence="19">
    <location>
        <begin position="1"/>
        <end position="34"/>
    </location>
</feature>
<dbReference type="GO" id="GO:0000139">
    <property type="term" value="C:Golgi membrane"/>
    <property type="evidence" value="ECO:0007669"/>
    <property type="project" value="UniProtKB-SubCell"/>
</dbReference>
<evidence type="ECO:0000313" key="21">
    <source>
        <dbReference type="EMBL" id="CAH1790283.1"/>
    </source>
</evidence>
<gene>
    <name evidence="21" type="ORF">OFUS_LOCUS15511</name>
</gene>
<keyword evidence="22" id="KW-1185">Reference proteome</keyword>
<keyword evidence="7" id="KW-0813">Transport</keyword>
<feature type="domain" description="MRH" evidence="20">
    <location>
        <begin position="41"/>
        <end position="176"/>
    </location>
</feature>
<dbReference type="Pfam" id="PF09451">
    <property type="entry name" value="ATG27"/>
    <property type="match status" value="1"/>
</dbReference>
<keyword evidence="11 18" id="KW-1133">Transmembrane helix</keyword>
<reference evidence="21" key="1">
    <citation type="submission" date="2022-03" db="EMBL/GenBank/DDBJ databases">
        <authorList>
            <person name="Martin C."/>
        </authorList>
    </citation>
    <scope>NUCLEOTIDE SEQUENCE</scope>
</reference>
<keyword evidence="13" id="KW-0333">Golgi apparatus</keyword>
<evidence type="ECO:0000256" key="12">
    <source>
        <dbReference type="ARBA" id="ARBA00023006"/>
    </source>
</evidence>
<keyword evidence="8 18" id="KW-0812">Transmembrane</keyword>
<keyword evidence="16" id="KW-1015">Disulfide bond</keyword>
<dbReference type="Proteomes" id="UP000749559">
    <property type="component" value="Unassembled WGS sequence"/>
</dbReference>
<dbReference type="PANTHER" id="PTHR15071">
    <property type="entry name" value="MANNOSE-6-PHOSPHATE RECEPTOR FAMILY MEMBER"/>
    <property type="match status" value="1"/>
</dbReference>
<feature type="transmembrane region" description="Helical" evidence="18">
    <location>
        <begin position="189"/>
        <end position="212"/>
    </location>
</feature>
<proteinExistence type="inferred from homology"/>
<evidence type="ECO:0000256" key="15">
    <source>
        <dbReference type="ARBA" id="ARBA00023136"/>
    </source>
</evidence>
<evidence type="ECO:0000259" key="20">
    <source>
        <dbReference type="PROSITE" id="PS51914"/>
    </source>
</evidence>
<evidence type="ECO:0000256" key="4">
    <source>
        <dbReference type="ARBA" id="ARBA00004472"/>
    </source>
</evidence>
<sequence>MGSGNKEKDMLNILVNNLYITALFVALLCTQCTSEECVKVSDCSCRTSKGQIELTDQIYSVDAQDKARYKYSPCKTFSDPTGSTSECKDVAACQEVSSPEIPPTITYYKVGDLKTAKFQGEPGQNLEVQYTGSGTRQTFVTLVCGTGDDEFKGKGEDPLGSAKYYFTLTTKAACYPQQGTPSGLSPGSVMLILLLVAVIVYLVGGILILRFIRGATGVEMIP</sequence>
<comment type="subcellular location">
    <subcellularLocation>
        <location evidence="2">Cytoplasmic vesicle membrane</location>
        <topology evidence="2">Single-pass type I membrane protein</topology>
    </subcellularLocation>
    <subcellularLocation>
        <location evidence="3">Golgi apparatus membrane</location>
    </subcellularLocation>
    <subcellularLocation>
        <location evidence="1">Mitochondrion membrane</location>
        <topology evidence="1">Single-pass membrane protein</topology>
    </subcellularLocation>
    <subcellularLocation>
        <location evidence="4">Preautophagosomal structure membrane</location>
        <topology evidence="4">Single-pass type I membrane protein</topology>
    </subcellularLocation>
</comment>